<reference evidence="1" key="1">
    <citation type="submission" date="2018-02" db="EMBL/GenBank/DDBJ databases">
        <title>Rhizophora mucronata_Transcriptome.</title>
        <authorList>
            <person name="Meera S.P."/>
            <person name="Sreeshan A."/>
            <person name="Augustine A."/>
        </authorList>
    </citation>
    <scope>NUCLEOTIDE SEQUENCE</scope>
    <source>
        <tissue evidence="1">Leaf</tissue>
    </source>
</reference>
<accession>A0A2P2R3K7</accession>
<sequence length="44" mass="5068">MNLSNNQGLMTKKKRHYLFSLICMNFCLQIPEAVCCFNQCGILV</sequence>
<protein>
    <submittedName>
        <fullName evidence="1">Uncharacterized protein</fullName>
    </submittedName>
</protein>
<evidence type="ECO:0000313" key="1">
    <source>
        <dbReference type="EMBL" id="MBX73791.1"/>
    </source>
</evidence>
<dbReference type="AlphaFoldDB" id="A0A2P2R3K7"/>
<dbReference type="EMBL" id="GGEC01093307">
    <property type="protein sequence ID" value="MBX73791.1"/>
    <property type="molecule type" value="Transcribed_RNA"/>
</dbReference>
<proteinExistence type="predicted"/>
<organism evidence="1">
    <name type="scientific">Rhizophora mucronata</name>
    <name type="common">Asiatic mangrove</name>
    <dbReference type="NCBI Taxonomy" id="61149"/>
    <lineage>
        <taxon>Eukaryota</taxon>
        <taxon>Viridiplantae</taxon>
        <taxon>Streptophyta</taxon>
        <taxon>Embryophyta</taxon>
        <taxon>Tracheophyta</taxon>
        <taxon>Spermatophyta</taxon>
        <taxon>Magnoliopsida</taxon>
        <taxon>eudicotyledons</taxon>
        <taxon>Gunneridae</taxon>
        <taxon>Pentapetalae</taxon>
        <taxon>rosids</taxon>
        <taxon>fabids</taxon>
        <taxon>Malpighiales</taxon>
        <taxon>Rhizophoraceae</taxon>
        <taxon>Rhizophora</taxon>
    </lineage>
</organism>
<name>A0A2P2R3K7_RHIMU</name>